<feature type="non-terminal residue" evidence="1">
    <location>
        <position position="103"/>
    </location>
</feature>
<evidence type="ECO:0000313" key="1">
    <source>
        <dbReference type="EMBL" id="SVD96557.1"/>
    </source>
</evidence>
<organism evidence="1">
    <name type="scientific">marine metagenome</name>
    <dbReference type="NCBI Taxonomy" id="408172"/>
    <lineage>
        <taxon>unclassified sequences</taxon>
        <taxon>metagenomes</taxon>
        <taxon>ecological metagenomes</taxon>
    </lineage>
</organism>
<proteinExistence type="predicted"/>
<gene>
    <name evidence="1" type="ORF">METZ01_LOCUS449411</name>
</gene>
<accession>A0A382ZLX9</accession>
<sequence>MKLESNDFTIQFWVSGGDVNTNEAPAMFSIIDPNDNITLAILRDVNQKNSITTIINSAVGKQEYNGLDWSDSDKFYLFSFNFSDTKGLNIYINDYKILNSGSL</sequence>
<protein>
    <submittedName>
        <fullName evidence="1">Uncharacterized protein</fullName>
    </submittedName>
</protein>
<reference evidence="1" key="1">
    <citation type="submission" date="2018-05" db="EMBL/GenBank/DDBJ databases">
        <authorList>
            <person name="Lanie J.A."/>
            <person name="Ng W.-L."/>
            <person name="Kazmierczak K.M."/>
            <person name="Andrzejewski T.M."/>
            <person name="Davidsen T.M."/>
            <person name="Wayne K.J."/>
            <person name="Tettelin H."/>
            <person name="Glass J.I."/>
            <person name="Rusch D."/>
            <person name="Podicherti R."/>
            <person name="Tsui H.-C.T."/>
            <person name="Winkler M.E."/>
        </authorList>
    </citation>
    <scope>NUCLEOTIDE SEQUENCE</scope>
</reference>
<name>A0A382ZLX9_9ZZZZ</name>
<dbReference type="AlphaFoldDB" id="A0A382ZLX9"/>
<dbReference type="EMBL" id="UINC01185043">
    <property type="protein sequence ID" value="SVD96557.1"/>
    <property type="molecule type" value="Genomic_DNA"/>
</dbReference>